<feature type="region of interest" description="Disordered" evidence="1">
    <location>
        <begin position="33"/>
        <end position="78"/>
    </location>
</feature>
<accession>A0AAV7VLJ9</accession>
<gene>
    <name evidence="2" type="ORF">NDU88_004725</name>
</gene>
<name>A0AAV7VLJ9_PLEWA</name>
<protein>
    <submittedName>
        <fullName evidence="2">Uncharacterized protein</fullName>
    </submittedName>
</protein>
<evidence type="ECO:0000256" key="1">
    <source>
        <dbReference type="SAM" id="MobiDB-lite"/>
    </source>
</evidence>
<keyword evidence="3" id="KW-1185">Reference proteome</keyword>
<sequence>MEECISEGLHAIPLWQCDGAPRSALEWKYLGGTSPSRDALSEEAEPQWSRSRQENPEMVVDLNPVSNGARCVAGEEGN</sequence>
<proteinExistence type="predicted"/>
<evidence type="ECO:0000313" key="2">
    <source>
        <dbReference type="EMBL" id="KAJ1200904.1"/>
    </source>
</evidence>
<dbReference type="AlphaFoldDB" id="A0AAV7VLJ9"/>
<dbReference type="Proteomes" id="UP001066276">
    <property type="component" value="Chromosome 2_1"/>
</dbReference>
<reference evidence="2" key="1">
    <citation type="journal article" date="2022" name="bioRxiv">
        <title>Sequencing and chromosome-scale assembly of the giantPleurodeles waltlgenome.</title>
        <authorList>
            <person name="Brown T."/>
            <person name="Elewa A."/>
            <person name="Iarovenko S."/>
            <person name="Subramanian E."/>
            <person name="Araus A.J."/>
            <person name="Petzold A."/>
            <person name="Susuki M."/>
            <person name="Suzuki K.-i.T."/>
            <person name="Hayashi T."/>
            <person name="Toyoda A."/>
            <person name="Oliveira C."/>
            <person name="Osipova E."/>
            <person name="Leigh N.D."/>
            <person name="Simon A."/>
            <person name="Yun M.H."/>
        </authorList>
    </citation>
    <scope>NUCLEOTIDE SEQUENCE</scope>
    <source>
        <strain evidence="2">20211129_DDA</strain>
        <tissue evidence="2">Liver</tissue>
    </source>
</reference>
<evidence type="ECO:0000313" key="3">
    <source>
        <dbReference type="Proteomes" id="UP001066276"/>
    </source>
</evidence>
<dbReference type="EMBL" id="JANPWB010000003">
    <property type="protein sequence ID" value="KAJ1200904.1"/>
    <property type="molecule type" value="Genomic_DNA"/>
</dbReference>
<organism evidence="2 3">
    <name type="scientific">Pleurodeles waltl</name>
    <name type="common">Iberian ribbed newt</name>
    <dbReference type="NCBI Taxonomy" id="8319"/>
    <lineage>
        <taxon>Eukaryota</taxon>
        <taxon>Metazoa</taxon>
        <taxon>Chordata</taxon>
        <taxon>Craniata</taxon>
        <taxon>Vertebrata</taxon>
        <taxon>Euteleostomi</taxon>
        <taxon>Amphibia</taxon>
        <taxon>Batrachia</taxon>
        <taxon>Caudata</taxon>
        <taxon>Salamandroidea</taxon>
        <taxon>Salamandridae</taxon>
        <taxon>Pleurodelinae</taxon>
        <taxon>Pleurodeles</taxon>
    </lineage>
</organism>
<comment type="caution">
    <text evidence="2">The sequence shown here is derived from an EMBL/GenBank/DDBJ whole genome shotgun (WGS) entry which is preliminary data.</text>
</comment>